<evidence type="ECO:0000313" key="3">
    <source>
        <dbReference type="WBParaSite" id="HPBE_0000381201-mRNA-1"/>
    </source>
</evidence>
<name>A0A183FCC0_HELPZ</name>
<accession>A0A3P7WCF2</accession>
<dbReference type="InterPro" id="IPR036397">
    <property type="entry name" value="RNaseH_sf"/>
</dbReference>
<dbReference type="GO" id="GO:0003676">
    <property type="term" value="F:nucleic acid binding"/>
    <property type="evidence" value="ECO:0007669"/>
    <property type="project" value="InterPro"/>
</dbReference>
<dbReference type="EMBL" id="UZAH01015735">
    <property type="protein sequence ID" value="VDO44347.1"/>
    <property type="molecule type" value="Genomic_DNA"/>
</dbReference>
<accession>A0A183FCC0</accession>
<proteinExistence type="predicted"/>
<dbReference type="OrthoDB" id="5865975at2759"/>
<dbReference type="WBParaSite" id="HPBE_0000381201-mRNA-1">
    <property type="protein sequence ID" value="HPBE_0000381201-mRNA-1"/>
    <property type="gene ID" value="HPBE_0000381201"/>
</dbReference>
<keyword evidence="2" id="KW-1185">Reference proteome</keyword>
<sequence length="114" mass="13192">MAEIGRLLRINRYFATPYHHEGNGACERIFATFHPMLRAYINANQTDWDKYVAACAFMYNTTNNTPFFIMFGKDPVFNIDLVIKHDLERHQAFDDTGAYVENLVSTLHAAWRSA</sequence>
<dbReference type="AlphaFoldDB" id="A0A183FCC0"/>
<dbReference type="Gene3D" id="3.30.420.10">
    <property type="entry name" value="Ribonuclease H-like superfamily/Ribonuclease H"/>
    <property type="match status" value="1"/>
</dbReference>
<dbReference type="Proteomes" id="UP000050761">
    <property type="component" value="Unassembled WGS sequence"/>
</dbReference>
<dbReference type="SUPFAM" id="SSF53098">
    <property type="entry name" value="Ribonuclease H-like"/>
    <property type="match status" value="1"/>
</dbReference>
<gene>
    <name evidence="1" type="ORF">HPBE_LOCUS3813</name>
</gene>
<organism evidence="2 3">
    <name type="scientific">Heligmosomoides polygyrus</name>
    <name type="common">Parasitic roundworm</name>
    <dbReference type="NCBI Taxonomy" id="6339"/>
    <lineage>
        <taxon>Eukaryota</taxon>
        <taxon>Metazoa</taxon>
        <taxon>Ecdysozoa</taxon>
        <taxon>Nematoda</taxon>
        <taxon>Chromadorea</taxon>
        <taxon>Rhabditida</taxon>
        <taxon>Rhabditina</taxon>
        <taxon>Rhabditomorpha</taxon>
        <taxon>Strongyloidea</taxon>
        <taxon>Heligmosomidae</taxon>
        <taxon>Heligmosomoides</taxon>
    </lineage>
</organism>
<reference evidence="1 2" key="1">
    <citation type="submission" date="2018-11" db="EMBL/GenBank/DDBJ databases">
        <authorList>
            <consortium name="Pathogen Informatics"/>
        </authorList>
    </citation>
    <scope>NUCLEOTIDE SEQUENCE [LARGE SCALE GENOMIC DNA]</scope>
</reference>
<evidence type="ECO:0000313" key="1">
    <source>
        <dbReference type="EMBL" id="VDO44347.1"/>
    </source>
</evidence>
<reference evidence="3" key="2">
    <citation type="submission" date="2019-09" db="UniProtKB">
        <authorList>
            <consortium name="WormBaseParasite"/>
        </authorList>
    </citation>
    <scope>IDENTIFICATION</scope>
</reference>
<dbReference type="InterPro" id="IPR012337">
    <property type="entry name" value="RNaseH-like_sf"/>
</dbReference>
<protein>
    <submittedName>
        <fullName evidence="3">Integrase catalytic domain-containing protein</fullName>
    </submittedName>
</protein>
<evidence type="ECO:0000313" key="2">
    <source>
        <dbReference type="Proteomes" id="UP000050761"/>
    </source>
</evidence>